<dbReference type="AlphaFoldDB" id="A0A642B3D4"/>
<evidence type="ECO:0000259" key="1">
    <source>
        <dbReference type="PROSITE" id="PS50022"/>
    </source>
</evidence>
<feature type="domain" description="F5/8 type C" evidence="1">
    <location>
        <begin position="1"/>
        <end position="92"/>
    </location>
</feature>
<dbReference type="SUPFAM" id="SSF49785">
    <property type="entry name" value="Galactose-binding domain-like"/>
    <property type="match status" value="1"/>
</dbReference>
<name>A0A642B3D4_BACOV</name>
<gene>
    <name evidence="2" type="ORF">F3C24_26740</name>
</gene>
<feature type="non-terminal residue" evidence="2">
    <location>
        <position position="1"/>
    </location>
</feature>
<organism evidence="2">
    <name type="scientific">Bacteroides ovatus</name>
    <dbReference type="NCBI Taxonomy" id="28116"/>
    <lineage>
        <taxon>Bacteria</taxon>
        <taxon>Pseudomonadati</taxon>
        <taxon>Bacteroidota</taxon>
        <taxon>Bacteroidia</taxon>
        <taxon>Bacteroidales</taxon>
        <taxon>Bacteroidaceae</taxon>
        <taxon>Bacteroides</taxon>
    </lineage>
</organism>
<dbReference type="Gene3D" id="2.60.120.260">
    <property type="entry name" value="Galactose-binding domain-like"/>
    <property type="match status" value="1"/>
</dbReference>
<dbReference type="InterPro" id="IPR000421">
    <property type="entry name" value="FA58C"/>
</dbReference>
<reference evidence="2" key="1">
    <citation type="journal article" date="2019" name="Nat. Med.">
        <title>A library of human gut bacterial isolates paired with longitudinal multiomics data enables mechanistic microbiome research.</title>
        <authorList>
            <person name="Poyet M."/>
            <person name="Groussin M."/>
            <person name="Gibbons S.M."/>
            <person name="Avila-Pacheco J."/>
            <person name="Jiang X."/>
            <person name="Kearney S.M."/>
            <person name="Perrotta A.R."/>
            <person name="Berdy B."/>
            <person name="Zhao S."/>
            <person name="Lieberman T.D."/>
            <person name="Swanson P.K."/>
            <person name="Smith M."/>
            <person name="Roesemann S."/>
            <person name="Alexander J.E."/>
            <person name="Rich S.A."/>
            <person name="Livny J."/>
            <person name="Vlamakis H."/>
            <person name="Clish C."/>
            <person name="Bullock K."/>
            <person name="Deik A."/>
            <person name="Scott J."/>
            <person name="Pierce K.A."/>
            <person name="Xavier R.J."/>
            <person name="Alm E.J."/>
        </authorList>
    </citation>
    <scope>NUCLEOTIDE SEQUENCE</scope>
    <source>
        <strain evidence="2">BIOML-A21</strain>
    </source>
</reference>
<sequence>MIDLGENRTIHSFYYLPDQSEYSKGLISSYELSAGITEEAMQVVAQGEFSNIRNNPILQNMYFSPVEARYFKLKATRMVDESDSLGIAEIGCR</sequence>
<proteinExistence type="predicted"/>
<dbReference type="EMBL" id="VWFV01000089">
    <property type="protein sequence ID" value="KAA4608166.1"/>
    <property type="molecule type" value="Genomic_DNA"/>
</dbReference>
<dbReference type="Pfam" id="PF00754">
    <property type="entry name" value="F5_F8_type_C"/>
    <property type="match status" value="1"/>
</dbReference>
<dbReference type="InterPro" id="IPR008979">
    <property type="entry name" value="Galactose-bd-like_sf"/>
</dbReference>
<accession>A0A642B3D4</accession>
<comment type="caution">
    <text evidence="2">The sequence shown here is derived from an EMBL/GenBank/DDBJ whole genome shotgun (WGS) entry which is preliminary data.</text>
</comment>
<dbReference type="PROSITE" id="PS50022">
    <property type="entry name" value="FA58C_3"/>
    <property type="match status" value="1"/>
</dbReference>
<protein>
    <submittedName>
        <fullName evidence="2">Discoidin domain-containing protein</fullName>
    </submittedName>
</protein>
<evidence type="ECO:0000313" key="2">
    <source>
        <dbReference type="EMBL" id="KAA4608166.1"/>
    </source>
</evidence>